<feature type="transmembrane region" description="Helical" evidence="1">
    <location>
        <begin position="47"/>
        <end position="67"/>
    </location>
</feature>
<evidence type="ECO:0000313" key="3">
    <source>
        <dbReference type="Proteomes" id="UP000019194"/>
    </source>
</evidence>
<dbReference type="AlphaFoldDB" id="A0A7G2IJK0"/>
<comment type="caution">
    <text evidence="2">The sequence shown here is derived from an EMBL/GenBank/DDBJ whole genome shotgun (WGS) entry which is preliminary data.</text>
</comment>
<reference evidence="2 3" key="1">
    <citation type="submission" date="2013-10" db="EMBL/GenBank/DDBJ databases">
        <title>Antibiotic resistance diversity of beta-lactamase producers in the General Hospital Vienna.</title>
        <authorList>
            <person name="Barisic I."/>
            <person name="Mitteregger D."/>
            <person name="Hirschl A.M."/>
            <person name="Noehammer C."/>
            <person name="Wiesinger-Mayr H."/>
        </authorList>
    </citation>
    <scope>NUCLEOTIDE SEQUENCE [LARGE SCALE GENOMIC DNA]</scope>
    <source>
        <strain evidence="2 3">ISC11</strain>
    </source>
</reference>
<organism evidence="2 3">
    <name type="scientific">Citrobacter freundii</name>
    <dbReference type="NCBI Taxonomy" id="546"/>
    <lineage>
        <taxon>Bacteria</taxon>
        <taxon>Pseudomonadati</taxon>
        <taxon>Pseudomonadota</taxon>
        <taxon>Gammaproteobacteria</taxon>
        <taxon>Enterobacterales</taxon>
        <taxon>Enterobacteriaceae</taxon>
        <taxon>Citrobacter</taxon>
        <taxon>Citrobacter freundii complex</taxon>
    </lineage>
</organism>
<evidence type="ECO:0000256" key="1">
    <source>
        <dbReference type="SAM" id="Phobius"/>
    </source>
</evidence>
<name>A0A7G2IJK0_CITFR</name>
<keyword evidence="1" id="KW-0472">Membrane</keyword>
<proteinExistence type="predicted"/>
<keyword evidence="1" id="KW-0812">Transmembrane</keyword>
<accession>A0A7G2IJK0</accession>
<evidence type="ECO:0000313" key="2">
    <source>
        <dbReference type="EMBL" id="CDL37375.1"/>
    </source>
</evidence>
<protein>
    <submittedName>
        <fullName evidence="2">Uncharacterized protein</fullName>
    </submittedName>
</protein>
<feature type="transmembrane region" description="Helical" evidence="1">
    <location>
        <begin position="73"/>
        <end position="93"/>
    </location>
</feature>
<dbReference type="EMBL" id="CBWP010000026">
    <property type="protein sequence ID" value="CDL37375.1"/>
    <property type="molecule type" value="Genomic_DNA"/>
</dbReference>
<dbReference type="Proteomes" id="UP000019194">
    <property type="component" value="Unassembled WGS sequence"/>
</dbReference>
<keyword evidence="1" id="KW-1133">Transmembrane helix</keyword>
<sequence length="94" mass="10830">MKVTPRKRYWDARLKKSYRGASSSSESTENIIFRVEQIQRRKNAPDIYLLSSSIPFCVGVIRIFLLSSWLRHVLILFVVFNSVMIAITLLGLAI</sequence>